<accession>A0A3B0W194</accession>
<dbReference type="Gene3D" id="3.90.470.20">
    <property type="entry name" value="4'-phosphopantetheinyl transferase domain"/>
    <property type="match status" value="1"/>
</dbReference>
<evidence type="ECO:0000313" key="3">
    <source>
        <dbReference type="EMBL" id="VAW46320.1"/>
    </source>
</evidence>
<proteinExistence type="predicted"/>
<dbReference type="PANTHER" id="PTHR12215:SF10">
    <property type="entry name" value="L-AMINOADIPATE-SEMIALDEHYDE DEHYDROGENASE-PHOSPHOPANTETHEINYL TRANSFERASE"/>
    <property type="match status" value="1"/>
</dbReference>
<dbReference type="PANTHER" id="PTHR12215">
    <property type="entry name" value="PHOSPHOPANTETHEINE TRANSFERASE"/>
    <property type="match status" value="1"/>
</dbReference>
<dbReference type="GO" id="GO:0019878">
    <property type="term" value="P:lysine biosynthetic process via aminoadipic acid"/>
    <property type="evidence" value="ECO:0007669"/>
    <property type="project" value="TreeGrafter"/>
</dbReference>
<protein>
    <recommendedName>
        <fullName evidence="2">4'-phosphopantetheinyl transferase domain-containing protein</fullName>
    </recommendedName>
</protein>
<reference evidence="3" key="1">
    <citation type="submission" date="2018-06" db="EMBL/GenBank/DDBJ databases">
        <authorList>
            <person name="Zhirakovskaya E."/>
        </authorList>
    </citation>
    <scope>NUCLEOTIDE SEQUENCE</scope>
</reference>
<keyword evidence="1" id="KW-0808">Transferase</keyword>
<dbReference type="InterPro" id="IPR050559">
    <property type="entry name" value="P-Pant_transferase_sf"/>
</dbReference>
<dbReference type="GO" id="GO:0008897">
    <property type="term" value="F:holo-[acyl-carrier-protein] synthase activity"/>
    <property type="evidence" value="ECO:0007669"/>
    <property type="project" value="InterPro"/>
</dbReference>
<feature type="domain" description="4'-phosphopantetheinyl transferase" evidence="2">
    <location>
        <begin position="79"/>
        <end position="144"/>
    </location>
</feature>
<dbReference type="InterPro" id="IPR037143">
    <property type="entry name" value="4-PPantetheinyl_Trfase_dom_sf"/>
</dbReference>
<dbReference type="EMBL" id="UOFA01000270">
    <property type="protein sequence ID" value="VAW46320.1"/>
    <property type="molecule type" value="Genomic_DNA"/>
</dbReference>
<dbReference type="GO" id="GO:0005829">
    <property type="term" value="C:cytosol"/>
    <property type="evidence" value="ECO:0007669"/>
    <property type="project" value="TreeGrafter"/>
</dbReference>
<evidence type="ECO:0000256" key="1">
    <source>
        <dbReference type="ARBA" id="ARBA00022679"/>
    </source>
</evidence>
<gene>
    <name evidence="3" type="ORF">MNBD_GAMMA02-458</name>
</gene>
<dbReference type="AlphaFoldDB" id="A0A3B0W194"/>
<dbReference type="InterPro" id="IPR008278">
    <property type="entry name" value="4-PPantetheinyl_Trfase_dom"/>
</dbReference>
<evidence type="ECO:0000259" key="2">
    <source>
        <dbReference type="Pfam" id="PF01648"/>
    </source>
</evidence>
<dbReference type="Pfam" id="PF01648">
    <property type="entry name" value="ACPS"/>
    <property type="match status" value="1"/>
</dbReference>
<name>A0A3B0W194_9ZZZZ</name>
<organism evidence="3">
    <name type="scientific">hydrothermal vent metagenome</name>
    <dbReference type="NCBI Taxonomy" id="652676"/>
    <lineage>
        <taxon>unclassified sequences</taxon>
        <taxon>metagenomes</taxon>
        <taxon>ecological metagenomes</taxon>
    </lineage>
</organism>
<dbReference type="GO" id="GO:0000287">
    <property type="term" value="F:magnesium ion binding"/>
    <property type="evidence" value="ECO:0007669"/>
    <property type="project" value="InterPro"/>
</dbReference>
<sequence>MNLDLNIWLHNNPYDKKPEAKPHSDAILQQLLQNTLNTSKPINVFKNTNGKPYINEPLYFSHSNSQNLYAYVISSEAEVAIDLEIIKPQRDVIKLASRYFHAEEWHQLKQTAAESRMLKFYQWWTQKEAWCKLDGGNLWAYLNRSVLASNSIKTQQGDLIQMTQITDIDGFAGVVASTANINYIWINNIA</sequence>
<dbReference type="SUPFAM" id="SSF56214">
    <property type="entry name" value="4'-phosphopantetheinyl transferase"/>
    <property type="match status" value="1"/>
</dbReference>